<dbReference type="InterPro" id="IPR051046">
    <property type="entry name" value="MurCDEF_CellWall_CoF430Synth"/>
</dbReference>
<feature type="binding site" evidence="10">
    <location>
        <begin position="116"/>
        <end position="122"/>
    </location>
    <ligand>
        <name>ATP</name>
        <dbReference type="ChEBI" id="CHEBI:30616"/>
    </ligand>
</feature>
<dbReference type="GO" id="GO:0009252">
    <property type="term" value="P:peptidoglycan biosynthetic process"/>
    <property type="evidence" value="ECO:0007669"/>
    <property type="project" value="UniProtKB-UniRule"/>
</dbReference>
<keyword evidence="6 10" id="KW-0133">Cell shape</keyword>
<dbReference type="AlphaFoldDB" id="A0A9D1N5S7"/>
<keyword evidence="7 10" id="KW-0573">Peptidoglycan synthesis</keyword>
<evidence type="ECO:0000256" key="1">
    <source>
        <dbReference type="ARBA" id="ARBA00022490"/>
    </source>
</evidence>
<evidence type="ECO:0000256" key="4">
    <source>
        <dbReference type="ARBA" id="ARBA00022741"/>
    </source>
</evidence>
<proteinExistence type="inferred from homology"/>
<dbReference type="InterPro" id="IPR036615">
    <property type="entry name" value="Mur_ligase_C_dom_sf"/>
</dbReference>
<name>A0A9D1N5S7_9FIRM</name>
<gene>
    <name evidence="10" type="primary">murF</name>
    <name evidence="15" type="ORF">IAD25_02035</name>
</gene>
<evidence type="ECO:0000256" key="3">
    <source>
        <dbReference type="ARBA" id="ARBA00022618"/>
    </source>
</evidence>
<feature type="domain" description="Mur ligase C-terminal" evidence="13">
    <location>
        <begin position="328"/>
        <end position="450"/>
    </location>
</feature>
<dbReference type="InterPro" id="IPR035911">
    <property type="entry name" value="MurE/MurF_N"/>
</dbReference>
<evidence type="ECO:0000259" key="13">
    <source>
        <dbReference type="Pfam" id="PF02875"/>
    </source>
</evidence>
<dbReference type="InterPro" id="IPR000713">
    <property type="entry name" value="Mur_ligase_N"/>
</dbReference>
<comment type="catalytic activity">
    <reaction evidence="10 11">
        <text>D-alanyl-D-alanine + UDP-N-acetyl-alpha-D-muramoyl-L-alanyl-gamma-D-glutamyl-meso-2,6-diaminopimelate + ATP = UDP-N-acetyl-alpha-D-muramoyl-L-alanyl-gamma-D-glutamyl-meso-2,6-diaminopimeloyl-D-alanyl-D-alanine + ADP + phosphate + H(+)</text>
        <dbReference type="Rhea" id="RHEA:28374"/>
        <dbReference type="ChEBI" id="CHEBI:15378"/>
        <dbReference type="ChEBI" id="CHEBI:30616"/>
        <dbReference type="ChEBI" id="CHEBI:43474"/>
        <dbReference type="ChEBI" id="CHEBI:57822"/>
        <dbReference type="ChEBI" id="CHEBI:61386"/>
        <dbReference type="ChEBI" id="CHEBI:83905"/>
        <dbReference type="ChEBI" id="CHEBI:456216"/>
        <dbReference type="EC" id="6.3.2.10"/>
    </reaction>
</comment>
<dbReference type="GO" id="GO:0071555">
    <property type="term" value="P:cell wall organization"/>
    <property type="evidence" value="ECO:0007669"/>
    <property type="project" value="UniProtKB-KW"/>
</dbReference>
<evidence type="ECO:0000256" key="7">
    <source>
        <dbReference type="ARBA" id="ARBA00022984"/>
    </source>
</evidence>
<comment type="subcellular location">
    <subcellularLocation>
        <location evidence="10 11">Cytoplasm</location>
    </subcellularLocation>
</comment>
<keyword evidence="4 10" id="KW-0547">Nucleotide-binding</keyword>
<dbReference type="InterPro" id="IPR004101">
    <property type="entry name" value="Mur_ligase_C"/>
</dbReference>
<dbReference type="HAMAP" id="MF_02019">
    <property type="entry name" value="MurF"/>
    <property type="match status" value="1"/>
</dbReference>
<evidence type="ECO:0000259" key="14">
    <source>
        <dbReference type="Pfam" id="PF08245"/>
    </source>
</evidence>
<evidence type="ECO:0000259" key="12">
    <source>
        <dbReference type="Pfam" id="PF01225"/>
    </source>
</evidence>
<dbReference type="GO" id="GO:0005737">
    <property type="term" value="C:cytoplasm"/>
    <property type="evidence" value="ECO:0007669"/>
    <property type="project" value="UniProtKB-SubCell"/>
</dbReference>
<dbReference type="Gene3D" id="3.40.1390.10">
    <property type="entry name" value="MurE/MurF, N-terminal domain"/>
    <property type="match status" value="1"/>
</dbReference>
<comment type="caution">
    <text evidence="15">The sequence shown here is derived from an EMBL/GenBank/DDBJ whole genome shotgun (WGS) entry which is preliminary data.</text>
</comment>
<dbReference type="Gene3D" id="3.40.1190.10">
    <property type="entry name" value="Mur-like, catalytic domain"/>
    <property type="match status" value="1"/>
</dbReference>
<dbReference type="Pfam" id="PF02875">
    <property type="entry name" value="Mur_ligase_C"/>
    <property type="match status" value="1"/>
</dbReference>
<evidence type="ECO:0000256" key="10">
    <source>
        <dbReference type="HAMAP-Rule" id="MF_02019"/>
    </source>
</evidence>
<dbReference type="SUPFAM" id="SSF63418">
    <property type="entry name" value="MurE/MurF N-terminal domain"/>
    <property type="match status" value="1"/>
</dbReference>
<dbReference type="SUPFAM" id="SSF53623">
    <property type="entry name" value="MurD-like peptide ligases, catalytic domain"/>
    <property type="match status" value="1"/>
</dbReference>
<comment type="function">
    <text evidence="10 11">Involved in cell wall formation. Catalyzes the final step in the synthesis of UDP-N-acetylmuramoyl-pentapeptide, the precursor of murein.</text>
</comment>
<evidence type="ECO:0000313" key="16">
    <source>
        <dbReference type="Proteomes" id="UP000824130"/>
    </source>
</evidence>
<keyword evidence="2 10" id="KW-0436">Ligase</keyword>
<dbReference type="Pfam" id="PF08245">
    <property type="entry name" value="Mur_ligase_M"/>
    <property type="match status" value="1"/>
</dbReference>
<dbReference type="EC" id="6.3.2.10" evidence="10 11"/>
<dbReference type="GO" id="GO:0008360">
    <property type="term" value="P:regulation of cell shape"/>
    <property type="evidence" value="ECO:0007669"/>
    <property type="project" value="UniProtKB-KW"/>
</dbReference>
<dbReference type="Pfam" id="PF01225">
    <property type="entry name" value="Mur_ligase"/>
    <property type="match status" value="1"/>
</dbReference>
<sequence length="464" mass="50882">MDKISIEAVVEATGGRLIKTCDEGFITGVKHDSRQCGPGDMFVAIKGENHDGHTYIPQVLEAGCRTVLVSHKNGWYDHAEDGDINVVEVEDTVYAMGQLASYYLDTLDVMKVAVTGSVGKTTTRDMIYYALSEKYRCGRNMKNYNNSIGLPLSIFQMDSSTQAVVLEMGMDRAGEIDRLAEIVRPHIAVITNIGVSHIENLGSREGIFHAKMEVAKHISSMGQERGALIFPWDGRFLTKENTRGDYRQVMVGEDGKSDYIISDIDDRGLDGIEFTFEHMTKSSRVAIPVPGRHNAVNGALAIAVSHMLGLSTEEAEAGLSKLKLTGSRLKLLENDKLRVIDDTYNASPDSMKSALKVLERSSCSGSRIAILGDMYELGEQSGKQHFEVGLFARGLRIDKLIAVGSEAERIAEGASGGGLQVMYFKKKEDLYGKMNQLIGQGDIILVKGSRGMKMEQIVEKVLSI</sequence>
<dbReference type="GO" id="GO:0051301">
    <property type="term" value="P:cell division"/>
    <property type="evidence" value="ECO:0007669"/>
    <property type="project" value="UniProtKB-KW"/>
</dbReference>
<accession>A0A9D1N5S7</accession>
<comment type="pathway">
    <text evidence="10 11">Cell wall biogenesis; peptidoglycan biosynthesis.</text>
</comment>
<evidence type="ECO:0000256" key="8">
    <source>
        <dbReference type="ARBA" id="ARBA00023306"/>
    </source>
</evidence>
<keyword evidence="1 10" id="KW-0963">Cytoplasm</keyword>
<dbReference type="Proteomes" id="UP000824130">
    <property type="component" value="Unassembled WGS sequence"/>
</dbReference>
<dbReference type="InterPro" id="IPR005863">
    <property type="entry name" value="UDP-N-AcMur_synth"/>
</dbReference>
<dbReference type="InterPro" id="IPR036565">
    <property type="entry name" value="Mur-like_cat_sf"/>
</dbReference>
<evidence type="ECO:0000256" key="6">
    <source>
        <dbReference type="ARBA" id="ARBA00022960"/>
    </source>
</evidence>
<reference evidence="15" key="2">
    <citation type="journal article" date="2021" name="PeerJ">
        <title>Extensive microbial diversity within the chicken gut microbiome revealed by metagenomics and culture.</title>
        <authorList>
            <person name="Gilroy R."/>
            <person name="Ravi A."/>
            <person name="Getino M."/>
            <person name="Pursley I."/>
            <person name="Horton D.L."/>
            <person name="Alikhan N.F."/>
            <person name="Baker D."/>
            <person name="Gharbi K."/>
            <person name="Hall N."/>
            <person name="Watson M."/>
            <person name="Adriaenssens E.M."/>
            <person name="Foster-Nyarko E."/>
            <person name="Jarju S."/>
            <person name="Secka A."/>
            <person name="Antonio M."/>
            <person name="Oren A."/>
            <person name="Chaudhuri R.R."/>
            <person name="La Ragione R."/>
            <person name="Hildebrand F."/>
            <person name="Pallen M.J."/>
        </authorList>
    </citation>
    <scope>NUCLEOTIDE SEQUENCE</scope>
    <source>
        <strain evidence="15">ChiSjej4B22-8349</strain>
    </source>
</reference>
<keyword evidence="9 10" id="KW-0961">Cell wall biogenesis/degradation</keyword>
<feature type="domain" description="Mur ligase central" evidence="14">
    <location>
        <begin position="114"/>
        <end position="304"/>
    </location>
</feature>
<dbReference type="NCBIfam" id="TIGR01143">
    <property type="entry name" value="murF"/>
    <property type="match status" value="1"/>
</dbReference>
<keyword evidence="8 10" id="KW-0131">Cell cycle</keyword>
<evidence type="ECO:0000313" key="15">
    <source>
        <dbReference type="EMBL" id="HIU95481.1"/>
    </source>
</evidence>
<evidence type="ECO:0000256" key="9">
    <source>
        <dbReference type="ARBA" id="ARBA00023316"/>
    </source>
</evidence>
<dbReference type="GO" id="GO:0047480">
    <property type="term" value="F:UDP-N-acetylmuramoyl-tripeptide-D-alanyl-D-alanine ligase activity"/>
    <property type="evidence" value="ECO:0007669"/>
    <property type="project" value="UniProtKB-UniRule"/>
</dbReference>
<dbReference type="SUPFAM" id="SSF53244">
    <property type="entry name" value="MurD-like peptide ligases, peptide-binding domain"/>
    <property type="match status" value="1"/>
</dbReference>
<evidence type="ECO:0000256" key="2">
    <source>
        <dbReference type="ARBA" id="ARBA00022598"/>
    </source>
</evidence>
<keyword evidence="5 10" id="KW-0067">ATP-binding</keyword>
<dbReference type="PANTHER" id="PTHR43024:SF1">
    <property type="entry name" value="UDP-N-ACETYLMURAMOYL-TRIPEPTIDE--D-ALANYL-D-ALANINE LIGASE"/>
    <property type="match status" value="1"/>
</dbReference>
<dbReference type="GO" id="GO:0005524">
    <property type="term" value="F:ATP binding"/>
    <property type="evidence" value="ECO:0007669"/>
    <property type="project" value="UniProtKB-UniRule"/>
</dbReference>
<evidence type="ECO:0000256" key="11">
    <source>
        <dbReference type="RuleBase" id="RU004136"/>
    </source>
</evidence>
<dbReference type="Gene3D" id="3.90.190.20">
    <property type="entry name" value="Mur ligase, C-terminal domain"/>
    <property type="match status" value="1"/>
</dbReference>
<dbReference type="PANTHER" id="PTHR43024">
    <property type="entry name" value="UDP-N-ACETYLMURAMOYL-TRIPEPTIDE--D-ALANYL-D-ALANINE LIGASE"/>
    <property type="match status" value="1"/>
</dbReference>
<dbReference type="InterPro" id="IPR013221">
    <property type="entry name" value="Mur_ligase_cen"/>
</dbReference>
<protein>
    <recommendedName>
        <fullName evidence="10 11">UDP-N-acetylmuramoyl-tripeptide--D-alanyl-D-alanine ligase</fullName>
        <ecNumber evidence="10 11">6.3.2.10</ecNumber>
    </recommendedName>
    <alternativeName>
        <fullName evidence="10">D-alanyl-D-alanine-adding enzyme</fullName>
    </alternativeName>
</protein>
<evidence type="ECO:0000256" key="5">
    <source>
        <dbReference type="ARBA" id="ARBA00022840"/>
    </source>
</evidence>
<reference evidence="15" key="1">
    <citation type="submission" date="2020-10" db="EMBL/GenBank/DDBJ databases">
        <authorList>
            <person name="Gilroy R."/>
        </authorList>
    </citation>
    <scope>NUCLEOTIDE SEQUENCE</scope>
    <source>
        <strain evidence="15">ChiSjej4B22-8349</strain>
    </source>
</reference>
<dbReference type="EMBL" id="DVOB01000046">
    <property type="protein sequence ID" value="HIU95481.1"/>
    <property type="molecule type" value="Genomic_DNA"/>
</dbReference>
<organism evidence="15 16">
    <name type="scientific">Candidatus Allocopromorpha excrementipullorum</name>
    <dbReference type="NCBI Taxonomy" id="2840743"/>
    <lineage>
        <taxon>Bacteria</taxon>
        <taxon>Bacillati</taxon>
        <taxon>Bacillota</taxon>
        <taxon>Clostridia</taxon>
        <taxon>Eubacteriales</taxon>
        <taxon>Eubacteriaceae</taxon>
        <taxon>Eubacteriaceae incertae sedis</taxon>
        <taxon>Candidatus Allocopromorpha</taxon>
    </lineage>
</organism>
<keyword evidence="3 10" id="KW-0132">Cell division</keyword>
<comment type="similarity">
    <text evidence="10">Belongs to the MurCDEF family. MurF subfamily.</text>
</comment>
<feature type="domain" description="Mur ligase N-terminal catalytic" evidence="12">
    <location>
        <begin position="26"/>
        <end position="102"/>
    </location>
</feature>